<evidence type="ECO:0000313" key="3">
    <source>
        <dbReference type="EMBL" id="KAF4683285.1"/>
    </source>
</evidence>
<gene>
    <name evidence="3" type="ORF">FOZ60_009361</name>
</gene>
<evidence type="ECO:0000256" key="2">
    <source>
        <dbReference type="SAM" id="SignalP"/>
    </source>
</evidence>
<sequence>MSDVHRCAERRALLLLGLLSGTSLGSVAKSSGPNIAISPNDIPASVYLSRSMPPEVGPLESTRVEIGYGPDDSWANLGFSDGKTSRWFTRSTSELVRSMWRLKAQYDVSKCYYLYNNHDILKFLAERSNMREGTCLRGIVLCTKKSSTKERPALTLYLDAVRSTDRYEYLNLPVDLEPEATRDTAGPNRKRAESARRRYCSTDADSDDDVHPPRKRMKVTNYKNIKDGFYADVSGEASAQMRVGTRSDGLQRANLTLQAGEASFLAAVIAFTVGAKTSPGQTHSPLCRIQFVECKVDQADGGIEDRNLNTRIESGARRCSLMTSL</sequence>
<reference evidence="3 4" key="1">
    <citation type="submission" date="2020-04" db="EMBL/GenBank/DDBJ databases">
        <title>Perkinsus olseni comparative genomics.</title>
        <authorList>
            <person name="Bogema D.R."/>
        </authorList>
    </citation>
    <scope>NUCLEOTIDE SEQUENCE [LARGE SCALE GENOMIC DNA]</scope>
    <source>
        <strain evidence="3">00978-12</strain>
    </source>
</reference>
<comment type="caution">
    <text evidence="3">The sequence shown here is derived from an EMBL/GenBank/DDBJ whole genome shotgun (WGS) entry which is preliminary data.</text>
</comment>
<feature type="signal peptide" evidence="2">
    <location>
        <begin position="1"/>
        <end position="28"/>
    </location>
</feature>
<feature type="chain" id="PRO_5029531662" evidence="2">
    <location>
        <begin position="29"/>
        <end position="325"/>
    </location>
</feature>
<keyword evidence="2" id="KW-0732">Signal</keyword>
<protein>
    <submittedName>
        <fullName evidence="3">Uncharacterized protein</fullName>
    </submittedName>
</protein>
<name>A0A7J6NHB5_PEROL</name>
<proteinExistence type="predicted"/>
<dbReference type="Proteomes" id="UP000541610">
    <property type="component" value="Unassembled WGS sequence"/>
</dbReference>
<organism evidence="3 4">
    <name type="scientific">Perkinsus olseni</name>
    <name type="common">Perkinsus atlanticus</name>
    <dbReference type="NCBI Taxonomy" id="32597"/>
    <lineage>
        <taxon>Eukaryota</taxon>
        <taxon>Sar</taxon>
        <taxon>Alveolata</taxon>
        <taxon>Perkinsozoa</taxon>
        <taxon>Perkinsea</taxon>
        <taxon>Perkinsida</taxon>
        <taxon>Perkinsidae</taxon>
        <taxon>Perkinsus</taxon>
    </lineage>
</organism>
<evidence type="ECO:0000313" key="4">
    <source>
        <dbReference type="Proteomes" id="UP000541610"/>
    </source>
</evidence>
<dbReference type="EMBL" id="JABANP010000376">
    <property type="protein sequence ID" value="KAF4683285.1"/>
    <property type="molecule type" value="Genomic_DNA"/>
</dbReference>
<accession>A0A7J6NHB5</accession>
<feature type="region of interest" description="Disordered" evidence="1">
    <location>
        <begin position="178"/>
        <end position="214"/>
    </location>
</feature>
<evidence type="ECO:0000256" key="1">
    <source>
        <dbReference type="SAM" id="MobiDB-lite"/>
    </source>
</evidence>
<dbReference type="AlphaFoldDB" id="A0A7J6NHB5"/>